<dbReference type="Proteomes" id="UP001530293">
    <property type="component" value="Unassembled WGS sequence"/>
</dbReference>
<reference evidence="1 2" key="1">
    <citation type="submission" date="2024-10" db="EMBL/GenBank/DDBJ databases">
        <title>Updated reference genomes for cyclostephanoid diatoms.</title>
        <authorList>
            <person name="Roberts W.R."/>
            <person name="Alverson A.J."/>
        </authorList>
    </citation>
    <scope>NUCLEOTIDE SEQUENCE [LARGE SCALE GENOMIC DNA]</scope>
    <source>
        <strain evidence="1 2">AJA232-27</strain>
    </source>
</reference>
<dbReference type="PANTHER" id="PTHR43139">
    <property type="entry name" value="SI:DKEY-122A22.2"/>
    <property type="match status" value="1"/>
</dbReference>
<dbReference type="Gene3D" id="3.40.50.1820">
    <property type="entry name" value="alpha/beta hydrolase"/>
    <property type="match status" value="1"/>
</dbReference>
<dbReference type="AlphaFoldDB" id="A0ABD3M792"/>
<dbReference type="InterPro" id="IPR052370">
    <property type="entry name" value="Meta-cleavage_hydrolase"/>
</dbReference>
<accession>A0ABD3M792</accession>
<gene>
    <name evidence="1" type="ORF">ACHAWU_000806</name>
</gene>
<organism evidence="1 2">
    <name type="scientific">Discostella pseudostelligera</name>
    <dbReference type="NCBI Taxonomy" id="259834"/>
    <lineage>
        <taxon>Eukaryota</taxon>
        <taxon>Sar</taxon>
        <taxon>Stramenopiles</taxon>
        <taxon>Ochrophyta</taxon>
        <taxon>Bacillariophyta</taxon>
        <taxon>Coscinodiscophyceae</taxon>
        <taxon>Thalassiosirophycidae</taxon>
        <taxon>Stephanodiscales</taxon>
        <taxon>Stephanodiscaceae</taxon>
        <taxon>Discostella</taxon>
    </lineage>
</organism>
<name>A0ABD3M792_9STRA</name>
<protein>
    <recommendedName>
        <fullName evidence="3">AB hydrolase-1 domain-containing protein</fullName>
    </recommendedName>
</protein>
<sequence>MPIIASTTSLSLGFVSNQNEHVHNKYSMQHGRIPLNGSNKRYSATILQSTTASTSSIVREEIRYIAGRRALLLHPSLPPSLTTTSSDEPNNAFPCHAKHPPLVVLGGMAQSITNWEFHLSYLAQHRSVLMYEPLGQGPPPPPENIVSTLDQYYSDVSLQRQGEDFWKVVDEAFFTPGSHYYEQHSLNCGDALQPTIDVASFSFGGRVSLAAATLQSHRIRRLHLTGVGAERDALANVHIACWKDLLSTDNDTVEDNTNHSSSNSSSRLRSFAWSIILATYSDQFLASAGSERIKAWVESVCQNNTEEGLRAILSQAHESSGTNTDHHSWTPAAMAERIQTSKSIPKCRILVGSKDTIAHPSQAIRLAEMLHVSDDQVDANINNDDTYKVVDGCGHSVPMEAMRVWREDVLQFLNG</sequence>
<evidence type="ECO:0000313" key="2">
    <source>
        <dbReference type="Proteomes" id="UP001530293"/>
    </source>
</evidence>
<evidence type="ECO:0008006" key="3">
    <source>
        <dbReference type="Google" id="ProtNLM"/>
    </source>
</evidence>
<evidence type="ECO:0000313" key="1">
    <source>
        <dbReference type="EMBL" id="KAL3759507.1"/>
    </source>
</evidence>
<proteinExistence type="predicted"/>
<dbReference type="SUPFAM" id="SSF53474">
    <property type="entry name" value="alpha/beta-Hydrolases"/>
    <property type="match status" value="1"/>
</dbReference>
<dbReference type="InterPro" id="IPR029058">
    <property type="entry name" value="AB_hydrolase_fold"/>
</dbReference>
<dbReference type="EMBL" id="JALLBG020000200">
    <property type="protein sequence ID" value="KAL3759507.1"/>
    <property type="molecule type" value="Genomic_DNA"/>
</dbReference>
<comment type="caution">
    <text evidence="1">The sequence shown here is derived from an EMBL/GenBank/DDBJ whole genome shotgun (WGS) entry which is preliminary data.</text>
</comment>
<keyword evidence="2" id="KW-1185">Reference proteome</keyword>
<dbReference type="PANTHER" id="PTHR43139:SF52">
    <property type="entry name" value="SI:DKEY-122A22.2"/>
    <property type="match status" value="1"/>
</dbReference>